<reference evidence="1 2" key="3">
    <citation type="journal article" date="2010" name="BMC Genomics">
        <title>Transcriptome sequencing and comparative analysis of cucumber flowers with different sex types.</title>
        <authorList>
            <person name="Guo S."/>
            <person name="Zheng Y."/>
            <person name="Joung J.G."/>
            <person name="Liu S."/>
            <person name="Zhang Z."/>
            <person name="Crasta O.R."/>
            <person name="Sobral B.W."/>
            <person name="Xu Y."/>
            <person name="Huang S."/>
            <person name="Fei Z."/>
        </authorList>
    </citation>
    <scope>NUCLEOTIDE SEQUENCE [LARGE SCALE GENOMIC DNA]</scope>
    <source>
        <strain evidence="2">cv. 9930</strain>
    </source>
</reference>
<keyword evidence="2" id="KW-1185">Reference proteome</keyword>
<dbReference type="Proteomes" id="UP000029981">
    <property type="component" value="Chromosome 1"/>
</dbReference>
<protein>
    <submittedName>
        <fullName evidence="1">Uncharacterized protein</fullName>
    </submittedName>
</protein>
<evidence type="ECO:0000313" key="2">
    <source>
        <dbReference type="Proteomes" id="UP000029981"/>
    </source>
</evidence>
<reference evidence="1 2" key="2">
    <citation type="journal article" date="2009" name="PLoS ONE">
        <title>An integrated genetic and cytogenetic map of the cucumber genome.</title>
        <authorList>
            <person name="Ren Y."/>
            <person name="Zhang Z."/>
            <person name="Liu J."/>
            <person name="Staub J.E."/>
            <person name="Han Y."/>
            <person name="Cheng Z."/>
            <person name="Li X."/>
            <person name="Lu J."/>
            <person name="Miao H."/>
            <person name="Kang H."/>
            <person name="Xie B."/>
            <person name="Gu X."/>
            <person name="Wang X."/>
            <person name="Du Y."/>
            <person name="Jin W."/>
            <person name="Huang S."/>
        </authorList>
    </citation>
    <scope>NUCLEOTIDE SEQUENCE [LARGE SCALE GENOMIC DNA]</scope>
    <source>
        <strain evidence="2">cv. 9930</strain>
    </source>
</reference>
<name>A0A0A0LZZ7_CUCSA</name>
<dbReference type="Gramene" id="KGN66609">
    <property type="protein sequence ID" value="KGN66609"/>
    <property type="gene ID" value="Csa_1G641030"/>
</dbReference>
<proteinExistence type="predicted"/>
<sequence>MDVSFEAMKGAGETAGDYNFYRFEELLGMVEKYEMKVHLSICAPPLVQALALLLFEEANRGSTSLVQGDFSH</sequence>
<accession>A0A0A0LZZ7</accession>
<reference evidence="1 2" key="4">
    <citation type="journal article" date="2011" name="BMC Genomics">
        <title>RNA-Seq improves annotation of protein-coding genes in the cucumber genome.</title>
        <authorList>
            <person name="Li Z."/>
            <person name="Zhang Z."/>
            <person name="Yan P."/>
            <person name="Huang S."/>
            <person name="Fei Z."/>
            <person name="Lin K."/>
        </authorList>
    </citation>
    <scope>NUCLEOTIDE SEQUENCE [LARGE SCALE GENOMIC DNA]</scope>
    <source>
        <strain evidence="2">cv. 9930</strain>
    </source>
</reference>
<dbReference type="EMBL" id="CM002922">
    <property type="protein sequence ID" value="KGN66609.1"/>
    <property type="molecule type" value="Genomic_DNA"/>
</dbReference>
<reference evidence="1 2" key="1">
    <citation type="journal article" date="2009" name="Nat. Genet.">
        <title>The genome of the cucumber, Cucumis sativus L.</title>
        <authorList>
            <person name="Huang S."/>
            <person name="Li R."/>
            <person name="Zhang Z."/>
            <person name="Li L."/>
            <person name="Gu X."/>
            <person name="Fan W."/>
            <person name="Lucas W.J."/>
            <person name="Wang X."/>
            <person name="Xie B."/>
            <person name="Ni P."/>
            <person name="Ren Y."/>
            <person name="Zhu H."/>
            <person name="Li J."/>
            <person name="Lin K."/>
            <person name="Jin W."/>
            <person name="Fei Z."/>
            <person name="Li G."/>
            <person name="Staub J."/>
            <person name="Kilian A."/>
            <person name="van der Vossen E.A."/>
            <person name="Wu Y."/>
            <person name="Guo J."/>
            <person name="He J."/>
            <person name="Jia Z."/>
            <person name="Ren Y."/>
            <person name="Tian G."/>
            <person name="Lu Y."/>
            <person name="Ruan J."/>
            <person name="Qian W."/>
            <person name="Wang M."/>
            <person name="Huang Q."/>
            <person name="Li B."/>
            <person name="Xuan Z."/>
            <person name="Cao J."/>
            <person name="Asan"/>
            <person name="Wu Z."/>
            <person name="Zhang J."/>
            <person name="Cai Q."/>
            <person name="Bai Y."/>
            <person name="Zhao B."/>
            <person name="Han Y."/>
            <person name="Li Y."/>
            <person name="Li X."/>
            <person name="Wang S."/>
            <person name="Shi Q."/>
            <person name="Liu S."/>
            <person name="Cho W.K."/>
            <person name="Kim J.Y."/>
            <person name="Xu Y."/>
            <person name="Heller-Uszynska K."/>
            <person name="Miao H."/>
            <person name="Cheng Z."/>
            <person name="Zhang S."/>
            <person name="Wu J."/>
            <person name="Yang Y."/>
            <person name="Kang H."/>
            <person name="Li M."/>
            <person name="Liang H."/>
            <person name="Ren X."/>
            <person name="Shi Z."/>
            <person name="Wen M."/>
            <person name="Jian M."/>
            <person name="Yang H."/>
            <person name="Zhang G."/>
            <person name="Yang Z."/>
            <person name="Chen R."/>
            <person name="Liu S."/>
            <person name="Li J."/>
            <person name="Ma L."/>
            <person name="Liu H."/>
            <person name="Zhou Y."/>
            <person name="Zhao J."/>
            <person name="Fang X."/>
            <person name="Li G."/>
            <person name="Fang L."/>
            <person name="Li Y."/>
            <person name="Liu D."/>
            <person name="Zheng H."/>
            <person name="Zhang Y."/>
            <person name="Qin N."/>
            <person name="Li Z."/>
            <person name="Yang G."/>
            <person name="Yang S."/>
            <person name="Bolund L."/>
            <person name="Kristiansen K."/>
            <person name="Zheng H."/>
            <person name="Li S."/>
            <person name="Zhang X."/>
            <person name="Yang H."/>
            <person name="Wang J."/>
            <person name="Sun R."/>
            <person name="Zhang B."/>
            <person name="Jiang S."/>
            <person name="Wang J."/>
            <person name="Du Y."/>
            <person name="Li S."/>
        </authorList>
    </citation>
    <scope>NUCLEOTIDE SEQUENCE [LARGE SCALE GENOMIC DNA]</scope>
    <source>
        <strain evidence="2">cv. 9930</strain>
    </source>
</reference>
<gene>
    <name evidence="1" type="ORF">Csa_1G641030</name>
</gene>
<evidence type="ECO:0000313" key="1">
    <source>
        <dbReference type="EMBL" id="KGN66609.1"/>
    </source>
</evidence>
<dbReference type="AlphaFoldDB" id="A0A0A0LZZ7"/>
<organism evidence="1 2">
    <name type="scientific">Cucumis sativus</name>
    <name type="common">Cucumber</name>
    <dbReference type="NCBI Taxonomy" id="3659"/>
    <lineage>
        <taxon>Eukaryota</taxon>
        <taxon>Viridiplantae</taxon>
        <taxon>Streptophyta</taxon>
        <taxon>Embryophyta</taxon>
        <taxon>Tracheophyta</taxon>
        <taxon>Spermatophyta</taxon>
        <taxon>Magnoliopsida</taxon>
        <taxon>eudicotyledons</taxon>
        <taxon>Gunneridae</taxon>
        <taxon>Pentapetalae</taxon>
        <taxon>rosids</taxon>
        <taxon>fabids</taxon>
        <taxon>Cucurbitales</taxon>
        <taxon>Cucurbitaceae</taxon>
        <taxon>Benincaseae</taxon>
        <taxon>Cucumis</taxon>
    </lineage>
</organism>